<dbReference type="Pfam" id="PF01243">
    <property type="entry name" value="PNPOx_N"/>
    <property type="match status" value="1"/>
</dbReference>
<evidence type="ECO:0000259" key="1">
    <source>
        <dbReference type="Pfam" id="PF01243"/>
    </source>
</evidence>
<dbReference type="PANTHER" id="PTHR42815:SF2">
    <property type="entry name" value="FAD-BINDING, PUTATIVE (AFU_ORTHOLOGUE AFUA_6G07600)-RELATED"/>
    <property type="match status" value="1"/>
</dbReference>
<evidence type="ECO:0000313" key="2">
    <source>
        <dbReference type="EMBL" id="MBD7968393.1"/>
    </source>
</evidence>
<dbReference type="RefSeq" id="WP_191799628.1">
    <property type="nucleotide sequence ID" value="NZ_JACSQL010000003.1"/>
</dbReference>
<gene>
    <name evidence="2" type="ORF">H9647_09985</name>
</gene>
<protein>
    <submittedName>
        <fullName evidence="2">Pyridoxamine 5'-phosphate oxidase family protein</fullName>
    </submittedName>
</protein>
<dbReference type="PANTHER" id="PTHR42815">
    <property type="entry name" value="FAD-BINDING, PUTATIVE (AFU_ORTHOLOGUE AFUA_6G07600)-RELATED"/>
    <property type="match status" value="1"/>
</dbReference>
<reference evidence="2 3" key="1">
    <citation type="submission" date="2020-08" db="EMBL/GenBank/DDBJ databases">
        <title>A Genomic Blueprint of the Chicken Gut Microbiome.</title>
        <authorList>
            <person name="Gilroy R."/>
            <person name="Ravi A."/>
            <person name="Getino M."/>
            <person name="Pursley I."/>
            <person name="Horton D.L."/>
            <person name="Alikhan N.-F."/>
            <person name="Baker D."/>
            <person name="Gharbi K."/>
            <person name="Hall N."/>
            <person name="Watson M."/>
            <person name="Adriaenssens E.M."/>
            <person name="Foster-Nyarko E."/>
            <person name="Jarju S."/>
            <person name="Secka A."/>
            <person name="Antonio M."/>
            <person name="Oren A."/>
            <person name="Chaudhuri R."/>
            <person name="La Ragione R.M."/>
            <person name="Hildebrand F."/>
            <person name="Pallen M.J."/>
        </authorList>
    </citation>
    <scope>NUCLEOTIDE SEQUENCE [LARGE SCALE GENOMIC DNA]</scope>
    <source>
        <strain evidence="2 3">Sa2BVA9</strain>
    </source>
</reference>
<dbReference type="InterPro" id="IPR012349">
    <property type="entry name" value="Split_barrel_FMN-bd"/>
</dbReference>
<keyword evidence="3" id="KW-1185">Reference proteome</keyword>
<dbReference type="SUPFAM" id="SSF50475">
    <property type="entry name" value="FMN-binding split barrel"/>
    <property type="match status" value="1"/>
</dbReference>
<dbReference type="NCBIfam" id="TIGR04025">
    <property type="entry name" value="PPOX_FMN_DR2398"/>
    <property type="match status" value="1"/>
</dbReference>
<dbReference type="InterPro" id="IPR024029">
    <property type="entry name" value="Pyridox_Oxase_FMN-dep"/>
</dbReference>
<dbReference type="Proteomes" id="UP000608071">
    <property type="component" value="Unassembled WGS sequence"/>
</dbReference>
<dbReference type="Gene3D" id="2.30.110.10">
    <property type="entry name" value="Electron Transport, Fmn-binding Protein, Chain A"/>
    <property type="match status" value="1"/>
</dbReference>
<dbReference type="InterPro" id="IPR011576">
    <property type="entry name" value="Pyridox_Oxase_N"/>
</dbReference>
<organism evidence="2 3">
    <name type="scientific">Paenibacillus gallinarum</name>
    <dbReference type="NCBI Taxonomy" id="2762232"/>
    <lineage>
        <taxon>Bacteria</taxon>
        <taxon>Bacillati</taxon>
        <taxon>Bacillota</taxon>
        <taxon>Bacilli</taxon>
        <taxon>Bacillales</taxon>
        <taxon>Paenibacillaceae</taxon>
        <taxon>Paenibacillus</taxon>
    </lineage>
</organism>
<name>A0ABR8SY25_9BACL</name>
<proteinExistence type="predicted"/>
<feature type="domain" description="Pyridoxamine 5'-phosphate oxidase N-terminal" evidence="1">
    <location>
        <begin position="37"/>
        <end position="126"/>
    </location>
</feature>
<dbReference type="EMBL" id="JACSQL010000003">
    <property type="protein sequence ID" value="MBD7968393.1"/>
    <property type="molecule type" value="Genomic_DNA"/>
</dbReference>
<comment type="caution">
    <text evidence="2">The sequence shown here is derived from an EMBL/GenBank/DDBJ whole genome shotgun (WGS) entry which is preliminary data.</text>
</comment>
<accession>A0ABR8SY25</accession>
<sequence>MINDLWMKDRVSSKEQLRMKIEEPREAIIRKSVDVVDEHIKKYLQLSSLFFLGTANAKTQMDVSPRGGKPGFVKVLDQKHIAFPDRSGNKRADSLLNIIENPQVGMVFIIPGLNEVLRINGKAIITQNEDFIQSQEWDGTTTGLAVVVEVEECFIHCPKAFIQGEVWSSESWAKKDELPNTTDMYKAHLLLNGITL</sequence>
<evidence type="ECO:0000313" key="3">
    <source>
        <dbReference type="Proteomes" id="UP000608071"/>
    </source>
</evidence>